<evidence type="ECO:0000259" key="6">
    <source>
        <dbReference type="Pfam" id="PF01923"/>
    </source>
</evidence>
<accession>A0A1F5GAR2</accession>
<keyword evidence="2 4" id="KW-0547">Nucleotide-binding</keyword>
<dbReference type="UniPathway" id="UPA00148">
    <property type="reaction ID" value="UER00233"/>
</dbReference>
<feature type="compositionally biased region" description="Basic and acidic residues" evidence="5">
    <location>
        <begin position="83"/>
        <end position="97"/>
    </location>
</feature>
<evidence type="ECO:0000313" key="7">
    <source>
        <dbReference type="EMBL" id="OGD88961.1"/>
    </source>
</evidence>
<evidence type="ECO:0000256" key="2">
    <source>
        <dbReference type="ARBA" id="ARBA00022741"/>
    </source>
</evidence>
<dbReference type="EC" id="2.5.1.17" evidence="4"/>
<feature type="domain" description="Cobalamin adenosyltransferase-like" evidence="6">
    <location>
        <begin position="99"/>
        <end position="216"/>
    </location>
</feature>
<dbReference type="GO" id="GO:0008817">
    <property type="term" value="F:corrinoid adenosyltransferase activity"/>
    <property type="evidence" value="ECO:0007669"/>
    <property type="project" value="UniProtKB-UniRule"/>
</dbReference>
<dbReference type="NCBIfam" id="TIGR00636">
    <property type="entry name" value="PduO_Nterm"/>
    <property type="match status" value="1"/>
</dbReference>
<dbReference type="PANTHER" id="PTHR12213">
    <property type="entry name" value="CORRINOID ADENOSYLTRANSFERASE"/>
    <property type="match status" value="1"/>
</dbReference>
<dbReference type="InterPro" id="IPR016030">
    <property type="entry name" value="CblAdoTrfase-like"/>
</dbReference>
<proteinExistence type="inferred from homology"/>
<sequence>MKIYTKAGDNGTTSLFGGKRVEKDSARIKAYGEVDELNSLIGVVLAYLSSHSRPDRESLGTESSGRMSDPRPSVLSSGLRLRGRSDSRSSKDFREDDKSKNHIVTKLVRIQGELFVLGSDLASPLSVKVKIPRISKSYITRLEKEIDTWEKDLPKLRNFIFPGGSKVGAGLHLARALARRAERSIVALSKQEKIDKHAQIYINRLSDWFFVAARYANHLDKIPETVWKGRTVK</sequence>
<feature type="region of interest" description="Disordered" evidence="5">
    <location>
        <begin position="53"/>
        <end position="97"/>
    </location>
</feature>
<dbReference type="AlphaFoldDB" id="A0A1F5GAR2"/>
<comment type="similarity">
    <text evidence="4">Belongs to the Cob(I)alamin adenosyltransferase family.</text>
</comment>
<keyword evidence="4" id="KW-0169">Cobalamin biosynthesis</keyword>
<comment type="catalytic activity">
    <reaction evidence="4">
        <text>2 cob(II)yrinate a,c diamide + reduced [electron-transfer flavoprotein] + 2 ATP = 2 adenosylcob(III)yrinate a,c-diamide + 2 triphosphate + oxidized [electron-transfer flavoprotein] + 3 H(+)</text>
        <dbReference type="Rhea" id="RHEA:11528"/>
        <dbReference type="Rhea" id="RHEA-COMP:10685"/>
        <dbReference type="Rhea" id="RHEA-COMP:10686"/>
        <dbReference type="ChEBI" id="CHEBI:15378"/>
        <dbReference type="ChEBI" id="CHEBI:18036"/>
        <dbReference type="ChEBI" id="CHEBI:30616"/>
        <dbReference type="ChEBI" id="CHEBI:57692"/>
        <dbReference type="ChEBI" id="CHEBI:58307"/>
        <dbReference type="ChEBI" id="CHEBI:58503"/>
        <dbReference type="ChEBI" id="CHEBI:58537"/>
        <dbReference type="EC" id="2.5.1.17"/>
    </reaction>
</comment>
<dbReference type="Pfam" id="PF01923">
    <property type="entry name" value="Cob_adeno_trans"/>
    <property type="match status" value="2"/>
</dbReference>
<dbReference type="GO" id="GO:0005524">
    <property type="term" value="F:ATP binding"/>
    <property type="evidence" value="ECO:0007669"/>
    <property type="project" value="UniProtKB-UniRule"/>
</dbReference>
<dbReference type="EMBL" id="MFAY01000022">
    <property type="protein sequence ID" value="OGD88961.1"/>
    <property type="molecule type" value="Genomic_DNA"/>
</dbReference>
<protein>
    <recommendedName>
        <fullName evidence="4">Corrinoid adenosyltransferase</fullName>
        <ecNumber evidence="4">2.5.1.17</ecNumber>
    </recommendedName>
    <alternativeName>
        <fullName evidence="4">Cob(II)alamin adenosyltransferase</fullName>
    </alternativeName>
    <alternativeName>
        <fullName evidence="4">Cob(II)yrinic acid a,c-diamide adenosyltransferase</fullName>
    </alternativeName>
    <alternativeName>
        <fullName evidence="4">Cobinamide/cobalamin adenosyltransferase</fullName>
    </alternativeName>
</protein>
<name>A0A1F5GAR2_9BACT</name>
<keyword evidence="1 4" id="KW-0808">Transferase</keyword>
<feature type="compositionally biased region" description="Low complexity" evidence="5">
    <location>
        <begin position="71"/>
        <end position="80"/>
    </location>
</feature>
<comment type="pathway">
    <text evidence="4">Cofactor biosynthesis; adenosylcobalamin biosynthesis; adenosylcobalamin from cob(II)yrinate a,c-diamide: step 2/7.</text>
</comment>
<dbReference type="SUPFAM" id="SSF89028">
    <property type="entry name" value="Cobalamin adenosyltransferase-like"/>
    <property type="match status" value="2"/>
</dbReference>
<evidence type="ECO:0000256" key="1">
    <source>
        <dbReference type="ARBA" id="ARBA00022679"/>
    </source>
</evidence>
<dbReference type="InterPro" id="IPR036451">
    <property type="entry name" value="CblAdoTrfase-like_sf"/>
</dbReference>
<keyword evidence="3 4" id="KW-0067">ATP-binding</keyword>
<reference evidence="7 8" key="1">
    <citation type="journal article" date="2016" name="Nat. Commun.">
        <title>Thousands of microbial genomes shed light on interconnected biogeochemical processes in an aquifer system.</title>
        <authorList>
            <person name="Anantharaman K."/>
            <person name="Brown C.T."/>
            <person name="Hug L.A."/>
            <person name="Sharon I."/>
            <person name="Castelle C.J."/>
            <person name="Probst A.J."/>
            <person name="Thomas B.C."/>
            <person name="Singh A."/>
            <person name="Wilkins M.J."/>
            <person name="Karaoz U."/>
            <person name="Brodie E.L."/>
            <person name="Williams K.H."/>
            <person name="Hubbard S.S."/>
            <person name="Banfield J.F."/>
        </authorList>
    </citation>
    <scope>NUCLEOTIDE SEQUENCE [LARGE SCALE GENOMIC DNA]</scope>
</reference>
<evidence type="ECO:0000256" key="3">
    <source>
        <dbReference type="ARBA" id="ARBA00022840"/>
    </source>
</evidence>
<comment type="catalytic activity">
    <reaction evidence="4">
        <text>2 cob(II)alamin + reduced [electron-transfer flavoprotein] + 2 ATP = 2 adenosylcob(III)alamin + 2 triphosphate + oxidized [electron-transfer flavoprotein] + 3 H(+)</text>
        <dbReference type="Rhea" id="RHEA:28671"/>
        <dbReference type="Rhea" id="RHEA-COMP:10685"/>
        <dbReference type="Rhea" id="RHEA-COMP:10686"/>
        <dbReference type="ChEBI" id="CHEBI:15378"/>
        <dbReference type="ChEBI" id="CHEBI:16304"/>
        <dbReference type="ChEBI" id="CHEBI:18036"/>
        <dbReference type="ChEBI" id="CHEBI:18408"/>
        <dbReference type="ChEBI" id="CHEBI:30616"/>
        <dbReference type="ChEBI" id="CHEBI:57692"/>
        <dbReference type="ChEBI" id="CHEBI:58307"/>
        <dbReference type="EC" id="2.5.1.17"/>
    </reaction>
</comment>
<organism evidence="7 8">
    <name type="scientific">Candidatus Curtissbacteria bacterium RIFCSPHIGHO2_01_FULL_40_12</name>
    <dbReference type="NCBI Taxonomy" id="1797710"/>
    <lineage>
        <taxon>Bacteria</taxon>
        <taxon>Candidatus Curtissiibacteriota</taxon>
    </lineage>
</organism>
<evidence type="ECO:0000313" key="8">
    <source>
        <dbReference type="Proteomes" id="UP000178577"/>
    </source>
</evidence>
<feature type="domain" description="Cobalamin adenosyltransferase-like" evidence="6">
    <location>
        <begin position="3"/>
        <end position="51"/>
    </location>
</feature>
<gene>
    <name evidence="7" type="ORF">A2693_00920</name>
</gene>
<evidence type="ECO:0000256" key="5">
    <source>
        <dbReference type="SAM" id="MobiDB-lite"/>
    </source>
</evidence>
<evidence type="ECO:0000256" key="4">
    <source>
        <dbReference type="RuleBase" id="RU366026"/>
    </source>
</evidence>
<comment type="caution">
    <text evidence="7">The sequence shown here is derived from an EMBL/GenBank/DDBJ whole genome shotgun (WGS) entry which is preliminary data.</text>
</comment>
<dbReference type="Proteomes" id="UP000178577">
    <property type="component" value="Unassembled WGS sequence"/>
</dbReference>
<dbReference type="PANTHER" id="PTHR12213:SF0">
    <property type="entry name" value="CORRINOID ADENOSYLTRANSFERASE MMAB"/>
    <property type="match status" value="1"/>
</dbReference>
<dbReference type="Gene3D" id="1.20.1200.10">
    <property type="entry name" value="Cobalamin adenosyltransferase-like"/>
    <property type="match status" value="1"/>
</dbReference>
<dbReference type="InterPro" id="IPR029499">
    <property type="entry name" value="PduO-typ"/>
</dbReference>
<dbReference type="GO" id="GO:0009236">
    <property type="term" value="P:cobalamin biosynthetic process"/>
    <property type="evidence" value="ECO:0007669"/>
    <property type="project" value="UniProtKB-UniRule"/>
</dbReference>